<dbReference type="AlphaFoldDB" id="D6X0X3"/>
<reference evidence="2 3" key="1">
    <citation type="journal article" date="2008" name="Nature">
        <title>The genome of the model beetle and pest Tribolium castaneum.</title>
        <authorList>
            <consortium name="Tribolium Genome Sequencing Consortium"/>
            <person name="Richards S."/>
            <person name="Gibbs R.A."/>
            <person name="Weinstock G.M."/>
            <person name="Brown S.J."/>
            <person name="Denell R."/>
            <person name="Beeman R.W."/>
            <person name="Gibbs R."/>
            <person name="Beeman R.W."/>
            <person name="Brown S.J."/>
            <person name="Bucher G."/>
            <person name="Friedrich M."/>
            <person name="Grimmelikhuijzen C.J."/>
            <person name="Klingler M."/>
            <person name="Lorenzen M."/>
            <person name="Richards S."/>
            <person name="Roth S."/>
            <person name="Schroder R."/>
            <person name="Tautz D."/>
            <person name="Zdobnov E.M."/>
            <person name="Muzny D."/>
            <person name="Gibbs R.A."/>
            <person name="Weinstock G.M."/>
            <person name="Attaway T."/>
            <person name="Bell S."/>
            <person name="Buhay C.J."/>
            <person name="Chandrabose M.N."/>
            <person name="Chavez D."/>
            <person name="Clerk-Blankenburg K.P."/>
            <person name="Cree A."/>
            <person name="Dao M."/>
            <person name="Davis C."/>
            <person name="Chacko J."/>
            <person name="Dinh H."/>
            <person name="Dugan-Rocha S."/>
            <person name="Fowler G."/>
            <person name="Garner T.T."/>
            <person name="Garnes J."/>
            <person name="Gnirke A."/>
            <person name="Hawes A."/>
            <person name="Hernandez J."/>
            <person name="Hines S."/>
            <person name="Holder M."/>
            <person name="Hume J."/>
            <person name="Jhangiani S.N."/>
            <person name="Joshi V."/>
            <person name="Khan Z.M."/>
            <person name="Jackson L."/>
            <person name="Kovar C."/>
            <person name="Kowis A."/>
            <person name="Lee S."/>
            <person name="Lewis L.R."/>
            <person name="Margolis J."/>
            <person name="Morgan M."/>
            <person name="Nazareth L.V."/>
            <person name="Nguyen N."/>
            <person name="Okwuonu G."/>
            <person name="Parker D."/>
            <person name="Richards S."/>
            <person name="Ruiz S.J."/>
            <person name="Santibanez J."/>
            <person name="Savard J."/>
            <person name="Scherer S.E."/>
            <person name="Schneider B."/>
            <person name="Sodergren E."/>
            <person name="Tautz D."/>
            <person name="Vattahil S."/>
            <person name="Villasana D."/>
            <person name="White C.S."/>
            <person name="Wright R."/>
            <person name="Park Y."/>
            <person name="Beeman R.W."/>
            <person name="Lord J."/>
            <person name="Oppert B."/>
            <person name="Lorenzen M."/>
            <person name="Brown S."/>
            <person name="Wang L."/>
            <person name="Savard J."/>
            <person name="Tautz D."/>
            <person name="Richards S."/>
            <person name="Weinstock G."/>
            <person name="Gibbs R.A."/>
            <person name="Liu Y."/>
            <person name="Worley K."/>
            <person name="Weinstock G."/>
            <person name="Elsik C.G."/>
            <person name="Reese J.T."/>
            <person name="Elhaik E."/>
            <person name="Landan G."/>
            <person name="Graur D."/>
            <person name="Arensburger P."/>
            <person name="Atkinson P."/>
            <person name="Beeman R.W."/>
            <person name="Beidler J."/>
            <person name="Brown S.J."/>
            <person name="Demuth J.P."/>
            <person name="Drury D.W."/>
            <person name="Du Y.Z."/>
            <person name="Fujiwara H."/>
            <person name="Lorenzen M."/>
            <person name="Maselli V."/>
            <person name="Osanai M."/>
            <person name="Park Y."/>
            <person name="Robertson H.M."/>
            <person name="Tu Z."/>
            <person name="Wang J.J."/>
            <person name="Wang S."/>
            <person name="Richards S."/>
            <person name="Song H."/>
            <person name="Zhang L."/>
            <person name="Sodergren E."/>
            <person name="Werner D."/>
            <person name="Stanke M."/>
            <person name="Morgenstern B."/>
            <person name="Solovyev V."/>
            <person name="Kosarev P."/>
            <person name="Brown G."/>
            <person name="Chen H.C."/>
            <person name="Ermolaeva O."/>
            <person name="Hlavina W."/>
            <person name="Kapustin Y."/>
            <person name="Kiryutin B."/>
            <person name="Kitts P."/>
            <person name="Maglott D."/>
            <person name="Pruitt K."/>
            <person name="Sapojnikov V."/>
            <person name="Souvorov A."/>
            <person name="Mackey A.J."/>
            <person name="Waterhouse R.M."/>
            <person name="Wyder S."/>
            <person name="Zdobnov E.M."/>
            <person name="Zdobnov E.M."/>
            <person name="Wyder S."/>
            <person name="Kriventseva E.V."/>
            <person name="Kadowaki T."/>
            <person name="Bork P."/>
            <person name="Aranda M."/>
            <person name="Bao R."/>
            <person name="Beermann A."/>
            <person name="Berns N."/>
            <person name="Bolognesi R."/>
            <person name="Bonneton F."/>
            <person name="Bopp D."/>
            <person name="Brown S.J."/>
            <person name="Bucher G."/>
            <person name="Butts T."/>
            <person name="Chaumot A."/>
            <person name="Denell R.E."/>
            <person name="Ferrier D.E."/>
            <person name="Friedrich M."/>
            <person name="Gordon C.M."/>
            <person name="Jindra M."/>
            <person name="Klingler M."/>
            <person name="Lan Q."/>
            <person name="Lattorff H.M."/>
            <person name="Laudet V."/>
            <person name="von Levetsow C."/>
            <person name="Liu Z."/>
            <person name="Lutz R."/>
            <person name="Lynch J.A."/>
            <person name="da Fonseca R.N."/>
            <person name="Posnien N."/>
            <person name="Reuter R."/>
            <person name="Roth S."/>
            <person name="Savard J."/>
            <person name="Schinko J.B."/>
            <person name="Schmitt C."/>
            <person name="Schoppmeier M."/>
            <person name="Schroder R."/>
            <person name="Shippy T.D."/>
            <person name="Simonnet F."/>
            <person name="Marques-Souza H."/>
            <person name="Tautz D."/>
            <person name="Tomoyasu Y."/>
            <person name="Trauner J."/>
            <person name="Van der Zee M."/>
            <person name="Vervoort M."/>
            <person name="Wittkopp N."/>
            <person name="Wimmer E.A."/>
            <person name="Yang X."/>
            <person name="Jones A.K."/>
            <person name="Sattelle D.B."/>
            <person name="Ebert P.R."/>
            <person name="Nelson D."/>
            <person name="Scott J.G."/>
            <person name="Beeman R.W."/>
            <person name="Muthukrishnan S."/>
            <person name="Kramer K.J."/>
            <person name="Arakane Y."/>
            <person name="Beeman R.W."/>
            <person name="Zhu Q."/>
            <person name="Hogenkamp D."/>
            <person name="Dixit R."/>
            <person name="Oppert B."/>
            <person name="Jiang H."/>
            <person name="Zou Z."/>
            <person name="Marshall J."/>
            <person name="Elpidina E."/>
            <person name="Vinokurov K."/>
            <person name="Oppert C."/>
            <person name="Zou Z."/>
            <person name="Evans J."/>
            <person name="Lu Z."/>
            <person name="Zhao P."/>
            <person name="Sumathipala N."/>
            <person name="Altincicek B."/>
            <person name="Vilcinskas A."/>
            <person name="Williams M."/>
            <person name="Hultmark D."/>
            <person name="Hetru C."/>
            <person name="Jiang H."/>
            <person name="Grimmelikhuijzen C.J."/>
            <person name="Hauser F."/>
            <person name="Cazzamali G."/>
            <person name="Williamson M."/>
            <person name="Park Y."/>
            <person name="Li B."/>
            <person name="Tanaka Y."/>
            <person name="Predel R."/>
            <person name="Neupert S."/>
            <person name="Schachtner J."/>
            <person name="Verleyen P."/>
            <person name="Raible F."/>
            <person name="Bork P."/>
            <person name="Friedrich M."/>
            <person name="Walden K.K."/>
            <person name="Robertson H.M."/>
            <person name="Angeli S."/>
            <person name="Foret S."/>
            <person name="Bucher G."/>
            <person name="Schuetz S."/>
            <person name="Maleszka R."/>
            <person name="Wimmer E.A."/>
            <person name="Beeman R.W."/>
            <person name="Lorenzen M."/>
            <person name="Tomoyasu Y."/>
            <person name="Miller S.C."/>
            <person name="Grossmann D."/>
            <person name="Bucher G."/>
        </authorList>
    </citation>
    <scope>NUCLEOTIDE SEQUENCE [LARGE SCALE GENOMIC DNA]</scope>
    <source>
        <strain evidence="2 3">Georgia GA2</strain>
    </source>
</reference>
<evidence type="ECO:0000313" key="2">
    <source>
        <dbReference type="EMBL" id="EFA10570.1"/>
    </source>
</evidence>
<keyword evidence="3" id="KW-1185">Reference proteome</keyword>
<proteinExistence type="predicted"/>
<feature type="region of interest" description="Disordered" evidence="1">
    <location>
        <begin position="1"/>
        <end position="20"/>
    </location>
</feature>
<protein>
    <submittedName>
        <fullName evidence="2">Uncharacterized protein</fullName>
    </submittedName>
</protein>
<name>D6X0X3_TRICA</name>
<dbReference type="EMBL" id="KQ971372">
    <property type="protein sequence ID" value="EFA10570.1"/>
    <property type="molecule type" value="Genomic_DNA"/>
</dbReference>
<gene>
    <name evidence="2" type="primary">GLEAN_12826</name>
    <name evidence="2" type="ORF">TcasGA2_TC012826</name>
</gene>
<evidence type="ECO:0000313" key="3">
    <source>
        <dbReference type="Proteomes" id="UP000007266"/>
    </source>
</evidence>
<sequence length="127" mass="14830">MVNYDLREAEEEEEEEEEEAGVQWQREWVRAGVASRRRPTPTLVLMLCPITFKRWSFPLRFIPSASRAKLCQVSIRPVFTKRATKFVFSNSIFEKKKLKIDDNGRRQIGPHRTVLEVLVVSGALKLR</sequence>
<dbReference type="HOGENOM" id="CLU_1973356_0_0_1"/>
<dbReference type="Proteomes" id="UP000007266">
    <property type="component" value="Linkage group 9"/>
</dbReference>
<feature type="compositionally biased region" description="Acidic residues" evidence="1">
    <location>
        <begin position="8"/>
        <end position="20"/>
    </location>
</feature>
<evidence type="ECO:0000256" key="1">
    <source>
        <dbReference type="SAM" id="MobiDB-lite"/>
    </source>
</evidence>
<accession>D6X0X3</accession>
<reference evidence="2 3" key="2">
    <citation type="journal article" date="2010" name="Nucleic Acids Res.">
        <title>BeetleBase in 2010: revisions to provide comprehensive genomic information for Tribolium castaneum.</title>
        <authorList>
            <person name="Kim H.S."/>
            <person name="Murphy T."/>
            <person name="Xia J."/>
            <person name="Caragea D."/>
            <person name="Park Y."/>
            <person name="Beeman R.W."/>
            <person name="Lorenzen M.D."/>
            <person name="Butcher S."/>
            <person name="Manak J.R."/>
            <person name="Brown S.J."/>
        </authorList>
    </citation>
    <scope>GENOME REANNOTATION</scope>
    <source>
        <strain evidence="2 3">Georgia GA2</strain>
    </source>
</reference>
<organism evidence="2 3">
    <name type="scientific">Tribolium castaneum</name>
    <name type="common">Red flour beetle</name>
    <dbReference type="NCBI Taxonomy" id="7070"/>
    <lineage>
        <taxon>Eukaryota</taxon>
        <taxon>Metazoa</taxon>
        <taxon>Ecdysozoa</taxon>
        <taxon>Arthropoda</taxon>
        <taxon>Hexapoda</taxon>
        <taxon>Insecta</taxon>
        <taxon>Pterygota</taxon>
        <taxon>Neoptera</taxon>
        <taxon>Endopterygota</taxon>
        <taxon>Coleoptera</taxon>
        <taxon>Polyphaga</taxon>
        <taxon>Cucujiformia</taxon>
        <taxon>Tenebrionidae</taxon>
        <taxon>Tenebrionidae incertae sedis</taxon>
        <taxon>Tribolium</taxon>
    </lineage>
</organism>
<dbReference type="InParanoid" id="D6X0X3"/>